<evidence type="ECO:0000256" key="1">
    <source>
        <dbReference type="ARBA" id="ARBA00005513"/>
    </source>
</evidence>
<gene>
    <name evidence="15" type="primary">atpF</name>
    <name evidence="17" type="ORF">AVDCRST_MAG19-2715</name>
</gene>
<keyword evidence="3 15" id="KW-1003">Cell membrane</keyword>
<dbReference type="InterPro" id="IPR002146">
    <property type="entry name" value="ATP_synth_b/b'su_bac/chlpt"/>
</dbReference>
<dbReference type="InterPro" id="IPR005864">
    <property type="entry name" value="ATP_synth_F0_bsu_bac"/>
</dbReference>
<proteinExistence type="inferred from homology"/>
<dbReference type="PANTHER" id="PTHR33445">
    <property type="entry name" value="ATP SYNTHASE SUBUNIT B', CHLOROPLASTIC"/>
    <property type="match status" value="1"/>
</dbReference>
<evidence type="ECO:0000256" key="4">
    <source>
        <dbReference type="ARBA" id="ARBA00022547"/>
    </source>
</evidence>
<reference evidence="17" key="1">
    <citation type="submission" date="2020-02" db="EMBL/GenBank/DDBJ databases">
        <authorList>
            <person name="Meier V. D."/>
        </authorList>
    </citation>
    <scope>NUCLEOTIDE SEQUENCE</scope>
    <source>
        <strain evidence="17">AVDCRST_MAG19</strain>
    </source>
</reference>
<keyword evidence="5 15" id="KW-0812">Transmembrane</keyword>
<evidence type="ECO:0000256" key="3">
    <source>
        <dbReference type="ARBA" id="ARBA00022475"/>
    </source>
</evidence>
<evidence type="ECO:0000256" key="10">
    <source>
        <dbReference type="ARBA" id="ARBA00023310"/>
    </source>
</evidence>
<evidence type="ECO:0000256" key="13">
    <source>
        <dbReference type="ARBA" id="ARBA00026054"/>
    </source>
</evidence>
<dbReference type="InterPro" id="IPR050059">
    <property type="entry name" value="ATP_synthase_B_chain"/>
</dbReference>
<evidence type="ECO:0000256" key="15">
    <source>
        <dbReference type="HAMAP-Rule" id="MF_01398"/>
    </source>
</evidence>
<evidence type="ECO:0000256" key="2">
    <source>
        <dbReference type="ARBA" id="ARBA00022448"/>
    </source>
</evidence>
<comment type="subunit">
    <text evidence="15">F-type ATPases have 2 components, F(1) - the catalytic core - and F(0) - the membrane proton channel. F(1) has five subunits: alpha(3), beta(3), gamma(1), delta(1), epsilon(1). F(0) has three main subunits: a(1), b(2) and c(10-14). The alpha and beta chains form an alternating ring which encloses part of the gamma chain. F(1) is attached to F(0) by a central stalk formed by the gamma and epsilon chains, while a peripheral stalk is formed by the delta and b chains.</text>
</comment>
<evidence type="ECO:0000256" key="16">
    <source>
        <dbReference type="RuleBase" id="RU003848"/>
    </source>
</evidence>
<comment type="subcellular location">
    <subcellularLocation>
        <location evidence="15">Cell membrane</location>
        <topology evidence="15">Single-pass membrane protein</topology>
    </subcellularLocation>
    <subcellularLocation>
        <location evidence="14">Endomembrane system</location>
        <topology evidence="14">Single-pass membrane protein</topology>
    </subcellularLocation>
</comment>
<name>A0A6J4VCL9_9BACT</name>
<evidence type="ECO:0000256" key="12">
    <source>
        <dbReference type="ARBA" id="ARBA00025614"/>
    </source>
</evidence>
<dbReference type="InterPro" id="IPR028987">
    <property type="entry name" value="ATP_synth_B-like_membr_sf"/>
</dbReference>
<keyword evidence="7 15" id="KW-1133">Transmembrane helix</keyword>
<dbReference type="NCBIfam" id="TIGR01144">
    <property type="entry name" value="ATP_synt_b"/>
    <property type="match status" value="1"/>
</dbReference>
<dbReference type="Gene3D" id="6.10.250.1580">
    <property type="match status" value="1"/>
</dbReference>
<sequence length="183" mass="19526">MDELGINGWNLIAQLIAFMIFIWLLWRFALGPIVRVLDERRDRISESMAAAQRMQAELAATAARNEEVLAEARRDAQQIVLNAREAGDAAIARARASADAQAEEYLGRAQATLRQETAQARQVLRQEVADLAVTAAGRIVRRELDPAAQARLIEETLAEAAPVAGAGAAATNGAGATGPATQG</sequence>
<protein>
    <recommendedName>
        <fullName evidence="15">ATP synthase subunit b</fullName>
    </recommendedName>
    <alternativeName>
        <fullName evidence="15">ATP synthase F(0) sector subunit b</fullName>
    </alternativeName>
    <alternativeName>
        <fullName evidence="15">ATPase subunit I</fullName>
    </alternativeName>
    <alternativeName>
        <fullName evidence="15">F-type ATPase subunit b</fullName>
        <shortName evidence="15">F-ATPase subunit b</shortName>
    </alternativeName>
</protein>
<keyword evidence="2 15" id="KW-0813">Transport</keyword>
<dbReference type="EMBL" id="CADCWL010000134">
    <property type="protein sequence ID" value="CAA9570365.1"/>
    <property type="molecule type" value="Genomic_DNA"/>
</dbReference>
<dbReference type="HAMAP" id="MF_01398">
    <property type="entry name" value="ATP_synth_b_bprime"/>
    <property type="match status" value="1"/>
</dbReference>
<keyword evidence="8 15" id="KW-0406">Ion transport</keyword>
<evidence type="ECO:0000256" key="9">
    <source>
        <dbReference type="ARBA" id="ARBA00023136"/>
    </source>
</evidence>
<comment type="subunit">
    <text evidence="13">F-type ATPases have 2 components, F(1) - the catalytic core - and F(0) - the membrane proton channel. F(1) has five subunits: alpha(3), beta(3), gamma(1), delta(1), epsilon(1). F(0) has four main subunits: a(1), b(2) and c(10-14). The alpha and beta chains form an alternating ring which encloses part of the gamma chain. F(1) is attached to F(0) by a central stalk formed by the gamma and epsilon chains, while a peripheral stalk is formed by the delta and b chains.</text>
</comment>
<comment type="function">
    <text evidence="11 15">F(1)F(0) ATP synthase produces ATP from ADP in the presence of a proton or sodium gradient. F-type ATPases consist of two structural domains, F(1) containing the extramembraneous catalytic core and F(0) containing the membrane proton channel, linked together by a central stalk and a peripheral stalk. During catalysis, ATP synthesis in the catalytic domain of F(1) is coupled via a rotary mechanism of the central stalk subunits to proton translocation.</text>
</comment>
<comment type="function">
    <text evidence="12">Component of the F(0) channel, it forms part of the peripheral stalk, linking F(1) to F(0). The b'-subunit is a diverged and duplicated form of b found in plants and photosynthetic bacteria.</text>
</comment>
<dbReference type="Pfam" id="PF00430">
    <property type="entry name" value="ATP-synt_B"/>
    <property type="match status" value="1"/>
</dbReference>
<dbReference type="GO" id="GO:0046961">
    <property type="term" value="F:proton-transporting ATPase activity, rotational mechanism"/>
    <property type="evidence" value="ECO:0007669"/>
    <property type="project" value="TreeGrafter"/>
</dbReference>
<dbReference type="GO" id="GO:0012505">
    <property type="term" value="C:endomembrane system"/>
    <property type="evidence" value="ECO:0007669"/>
    <property type="project" value="UniProtKB-SubCell"/>
</dbReference>
<dbReference type="AlphaFoldDB" id="A0A6J4VCL9"/>
<evidence type="ECO:0000256" key="6">
    <source>
        <dbReference type="ARBA" id="ARBA00022781"/>
    </source>
</evidence>
<accession>A0A6J4VCL9</accession>
<evidence type="ECO:0000256" key="8">
    <source>
        <dbReference type="ARBA" id="ARBA00023065"/>
    </source>
</evidence>
<dbReference type="PANTHER" id="PTHR33445:SF1">
    <property type="entry name" value="ATP SYNTHASE SUBUNIT B"/>
    <property type="match status" value="1"/>
</dbReference>
<evidence type="ECO:0000256" key="7">
    <source>
        <dbReference type="ARBA" id="ARBA00022989"/>
    </source>
</evidence>
<keyword evidence="4 15" id="KW-0138">CF(0)</keyword>
<keyword evidence="10 15" id="KW-0066">ATP synthesis</keyword>
<comment type="similarity">
    <text evidence="1 15 16">Belongs to the ATPase B chain family.</text>
</comment>
<evidence type="ECO:0000313" key="17">
    <source>
        <dbReference type="EMBL" id="CAA9570365.1"/>
    </source>
</evidence>
<dbReference type="GO" id="GO:0045259">
    <property type="term" value="C:proton-transporting ATP synthase complex"/>
    <property type="evidence" value="ECO:0007669"/>
    <property type="project" value="UniProtKB-KW"/>
</dbReference>
<dbReference type="GO" id="GO:0005886">
    <property type="term" value="C:plasma membrane"/>
    <property type="evidence" value="ECO:0007669"/>
    <property type="project" value="UniProtKB-SubCell"/>
</dbReference>
<evidence type="ECO:0000256" key="11">
    <source>
        <dbReference type="ARBA" id="ARBA00025198"/>
    </source>
</evidence>
<keyword evidence="6 15" id="KW-0375">Hydrogen ion transport</keyword>
<keyword evidence="9 15" id="KW-0472">Membrane</keyword>
<dbReference type="SUPFAM" id="SSF81573">
    <property type="entry name" value="F1F0 ATP synthase subunit B, membrane domain"/>
    <property type="match status" value="1"/>
</dbReference>
<dbReference type="GO" id="GO:0046933">
    <property type="term" value="F:proton-transporting ATP synthase activity, rotational mechanism"/>
    <property type="evidence" value="ECO:0007669"/>
    <property type="project" value="UniProtKB-UniRule"/>
</dbReference>
<feature type="transmembrane region" description="Helical" evidence="15">
    <location>
        <begin position="12"/>
        <end position="34"/>
    </location>
</feature>
<evidence type="ECO:0000256" key="5">
    <source>
        <dbReference type="ARBA" id="ARBA00022692"/>
    </source>
</evidence>
<evidence type="ECO:0000256" key="14">
    <source>
        <dbReference type="ARBA" id="ARBA00037847"/>
    </source>
</evidence>
<dbReference type="CDD" id="cd06503">
    <property type="entry name" value="ATP-synt_Fo_b"/>
    <property type="match status" value="1"/>
</dbReference>
<organism evidence="17">
    <name type="scientific">uncultured Thermomicrobiales bacterium</name>
    <dbReference type="NCBI Taxonomy" id="1645740"/>
    <lineage>
        <taxon>Bacteria</taxon>
        <taxon>Pseudomonadati</taxon>
        <taxon>Thermomicrobiota</taxon>
        <taxon>Thermomicrobia</taxon>
        <taxon>Thermomicrobiales</taxon>
        <taxon>environmental samples</taxon>
    </lineage>
</organism>